<evidence type="ECO:0000313" key="1">
    <source>
        <dbReference type="EnsemblMetazoa" id="GMOY005885-PA"/>
    </source>
</evidence>
<dbReference type="STRING" id="37546.A0A1B0FPT4"/>
<dbReference type="EnsemblMetazoa" id="GMOY005885-RA">
    <property type="protein sequence ID" value="GMOY005885-PA"/>
    <property type="gene ID" value="GMOY005885"/>
</dbReference>
<evidence type="ECO:0000313" key="2">
    <source>
        <dbReference type="Proteomes" id="UP000092444"/>
    </source>
</evidence>
<organism evidence="1 2">
    <name type="scientific">Glossina morsitans morsitans</name>
    <name type="common">Savannah tsetse fly</name>
    <dbReference type="NCBI Taxonomy" id="37546"/>
    <lineage>
        <taxon>Eukaryota</taxon>
        <taxon>Metazoa</taxon>
        <taxon>Ecdysozoa</taxon>
        <taxon>Arthropoda</taxon>
        <taxon>Hexapoda</taxon>
        <taxon>Insecta</taxon>
        <taxon>Pterygota</taxon>
        <taxon>Neoptera</taxon>
        <taxon>Endopterygota</taxon>
        <taxon>Diptera</taxon>
        <taxon>Brachycera</taxon>
        <taxon>Muscomorpha</taxon>
        <taxon>Hippoboscoidea</taxon>
        <taxon>Glossinidae</taxon>
        <taxon>Glossina</taxon>
    </lineage>
</organism>
<keyword evidence="2" id="KW-1185">Reference proteome</keyword>
<dbReference type="AlphaFoldDB" id="A0A1B0FPT4"/>
<sequence>MNEQGNTFTWIGAASMGSGSFSYGSSAFKISATISTLPSSSCLTFGKLKRGSNSLAASLFKMRTEDLFNNFGLMLVLVVSTTSTGKEFMLTNSVSSTSSEAIKRCTSSMNKSSSFSILLRKLAVASSSIVSTLVRTGVGGTGTAAGSAFKIFLGTALSFLSTATLTSFPGTVGFSNSAGHFPVFMNDGMASYICMYCSQYFEYSHKFKQVCKKGSNLLHQVPSTRLWSAD</sequence>
<dbReference type="Proteomes" id="UP000092444">
    <property type="component" value="Unassembled WGS sequence"/>
</dbReference>
<proteinExistence type="predicted"/>
<accession>A0A1B0FPT4</accession>
<reference evidence="1" key="1">
    <citation type="submission" date="2020-05" db="UniProtKB">
        <authorList>
            <consortium name="EnsemblMetazoa"/>
        </authorList>
    </citation>
    <scope>IDENTIFICATION</scope>
    <source>
        <strain evidence="1">Yale</strain>
    </source>
</reference>
<name>A0A1B0FPT4_GLOMM</name>
<protein>
    <submittedName>
        <fullName evidence="1">Uncharacterized protein</fullName>
    </submittedName>
</protein>
<dbReference type="EMBL" id="CCAG010023235">
    <property type="status" value="NOT_ANNOTATED_CDS"/>
    <property type="molecule type" value="Genomic_DNA"/>
</dbReference>